<feature type="domain" description="Cyclin-like" evidence="3">
    <location>
        <begin position="85"/>
        <end position="179"/>
    </location>
</feature>
<evidence type="ECO:0000256" key="2">
    <source>
        <dbReference type="SAM" id="MobiDB-lite"/>
    </source>
</evidence>
<evidence type="ECO:0000313" key="4">
    <source>
        <dbReference type="EMBL" id="CDW90961.1"/>
    </source>
</evidence>
<dbReference type="EMBL" id="CCKQ01018955">
    <property type="protein sequence ID" value="CDW90961.1"/>
    <property type="molecule type" value="Genomic_DNA"/>
</dbReference>
<dbReference type="Gene3D" id="1.10.472.10">
    <property type="entry name" value="Cyclin-like"/>
    <property type="match status" value="2"/>
</dbReference>
<feature type="region of interest" description="Disordered" evidence="2">
    <location>
        <begin position="492"/>
        <end position="518"/>
    </location>
</feature>
<name>A0A078B9T4_STYLE</name>
<keyword evidence="5" id="KW-1185">Reference proteome</keyword>
<dbReference type="AlphaFoldDB" id="A0A078B9T4"/>
<sequence>MGKSIISHQNGHPDIIPEKYRIQQIAVSEPKYSQYETKYTLKYYGRVQPNQCTLQSKRFARSPEQGTEIIQQGTIQPHQRYQTFHWMHGIAIKEGLSEEALQKSFCYMDVALSTLKFHPDNLSLIGISSLILAAKVDQKQIESHYFIQKVFKEIEQMEYFQNIQNPKSKIIKCEKGILNFCQWQALVVTPIEITKFLLFLTNASQDFTAILDETVEYILTMKMIYEMAGYRQSSVALASLTRVLENKQYLSFLEGVLELILEYNLNFNLDEVAECKTHFQGYESDQKISNSPIPNLSLIQEEDPNQVNNYQNYQINQSPDNQMQNKFSAGLLSTQSSNSLEFLQLSPFIMEEDLILNENFRMSQFMITESSGQVNLFFQEDLRAQCLNEKNCANDKYIIQESNQLDNKRTQNTLANSQGGFSSKQHHVTYYQTERDQTQTKAFCLKSKQIKKQKNEIQEIRKNSKVMSENDNNQNIQYQYQENSTQYLQSKDYMQGQQKSSERMLPRKISDLSRKKFQ</sequence>
<keyword evidence="1" id="KW-0195">Cyclin</keyword>
<dbReference type="SMART" id="SM00385">
    <property type="entry name" value="CYCLIN"/>
    <property type="match status" value="1"/>
</dbReference>
<feature type="compositionally biased region" description="Basic and acidic residues" evidence="2">
    <location>
        <begin position="500"/>
        <end position="518"/>
    </location>
</feature>
<gene>
    <name evidence="4" type="primary">Contig6130.g6554</name>
    <name evidence="4" type="ORF">STYLEM_20109</name>
</gene>
<dbReference type="SUPFAM" id="SSF47954">
    <property type="entry name" value="Cyclin-like"/>
    <property type="match status" value="1"/>
</dbReference>
<dbReference type="Pfam" id="PF00134">
    <property type="entry name" value="Cyclin_N"/>
    <property type="match status" value="1"/>
</dbReference>
<dbReference type="InParanoid" id="A0A078B9T4"/>
<protein>
    <recommendedName>
        <fullName evidence="3">Cyclin-like domain-containing protein</fullName>
    </recommendedName>
</protein>
<evidence type="ECO:0000256" key="1">
    <source>
        <dbReference type="RuleBase" id="RU000383"/>
    </source>
</evidence>
<dbReference type="OrthoDB" id="296250at2759"/>
<dbReference type="CDD" id="cd00043">
    <property type="entry name" value="CYCLIN_SF"/>
    <property type="match status" value="1"/>
</dbReference>
<dbReference type="Proteomes" id="UP000039865">
    <property type="component" value="Unassembled WGS sequence"/>
</dbReference>
<dbReference type="InterPro" id="IPR036915">
    <property type="entry name" value="Cyclin-like_sf"/>
</dbReference>
<dbReference type="InterPro" id="IPR006671">
    <property type="entry name" value="Cyclin_N"/>
</dbReference>
<evidence type="ECO:0000259" key="3">
    <source>
        <dbReference type="SMART" id="SM00385"/>
    </source>
</evidence>
<accession>A0A078B9T4</accession>
<comment type="similarity">
    <text evidence="1">Belongs to the cyclin family.</text>
</comment>
<organism evidence="4 5">
    <name type="scientific">Stylonychia lemnae</name>
    <name type="common">Ciliate</name>
    <dbReference type="NCBI Taxonomy" id="5949"/>
    <lineage>
        <taxon>Eukaryota</taxon>
        <taxon>Sar</taxon>
        <taxon>Alveolata</taxon>
        <taxon>Ciliophora</taxon>
        <taxon>Intramacronucleata</taxon>
        <taxon>Spirotrichea</taxon>
        <taxon>Stichotrichia</taxon>
        <taxon>Sporadotrichida</taxon>
        <taxon>Oxytrichidae</taxon>
        <taxon>Stylonychinae</taxon>
        <taxon>Stylonychia</taxon>
    </lineage>
</organism>
<proteinExistence type="inferred from homology"/>
<evidence type="ECO:0000313" key="5">
    <source>
        <dbReference type="Proteomes" id="UP000039865"/>
    </source>
</evidence>
<reference evidence="4 5" key="1">
    <citation type="submission" date="2014-06" db="EMBL/GenBank/DDBJ databases">
        <authorList>
            <person name="Swart Estienne"/>
        </authorList>
    </citation>
    <scope>NUCLEOTIDE SEQUENCE [LARGE SCALE GENOMIC DNA]</scope>
    <source>
        <strain evidence="4 5">130c</strain>
    </source>
</reference>
<dbReference type="InterPro" id="IPR013763">
    <property type="entry name" value="Cyclin-like_dom"/>
</dbReference>